<gene>
    <name evidence="1" type="ORF">CLEP1334_LOCUS5740</name>
</gene>
<dbReference type="AlphaFoldDB" id="A0A7S0ISP8"/>
<proteinExistence type="predicted"/>
<protein>
    <submittedName>
        <fullName evidence="1">Uncharacterized protein</fullName>
    </submittedName>
</protein>
<accession>A0A7S0ISP8</accession>
<organism evidence="1">
    <name type="scientific">Calcidiscus leptoporus</name>
    <dbReference type="NCBI Taxonomy" id="127549"/>
    <lineage>
        <taxon>Eukaryota</taxon>
        <taxon>Haptista</taxon>
        <taxon>Haptophyta</taxon>
        <taxon>Prymnesiophyceae</taxon>
        <taxon>Coccolithales</taxon>
        <taxon>Calcidiscaceae</taxon>
        <taxon>Calcidiscus</taxon>
    </lineage>
</organism>
<reference evidence="1" key="1">
    <citation type="submission" date="2021-01" db="EMBL/GenBank/DDBJ databases">
        <authorList>
            <person name="Corre E."/>
            <person name="Pelletier E."/>
            <person name="Niang G."/>
            <person name="Scheremetjew M."/>
            <person name="Finn R."/>
            <person name="Kale V."/>
            <person name="Holt S."/>
            <person name="Cochrane G."/>
            <person name="Meng A."/>
            <person name="Brown T."/>
            <person name="Cohen L."/>
        </authorList>
    </citation>
    <scope>NUCLEOTIDE SEQUENCE</scope>
    <source>
        <strain evidence="1">RCC1130</strain>
    </source>
</reference>
<name>A0A7S0ISP8_9EUKA</name>
<evidence type="ECO:0000313" key="1">
    <source>
        <dbReference type="EMBL" id="CAD8530488.1"/>
    </source>
</evidence>
<sequence length="150" mass="16522">MRRNAARCSEDDEPRWLKDADSTLSDLMARGNRSVVTGSASSGMVDLVSEGLQLQQQAHRLAAEAAKSVRGRRKRRLRYASHRIDLATRWLVEAVGAERVDAPQKGGCAVTRSTLSEIKRPRERGFSPAPPRKRRIGGAIAHGARLVEVL</sequence>
<dbReference type="EMBL" id="HBER01011498">
    <property type="protein sequence ID" value="CAD8530488.1"/>
    <property type="molecule type" value="Transcribed_RNA"/>
</dbReference>